<dbReference type="Proteomes" id="UP000242329">
    <property type="component" value="Unassembled WGS sequence"/>
</dbReference>
<dbReference type="SUPFAM" id="SSF53335">
    <property type="entry name" value="S-adenosyl-L-methionine-dependent methyltransferases"/>
    <property type="match status" value="1"/>
</dbReference>
<accession>A0A1M5JNG2</accession>
<dbReference type="STRING" id="1123382.SAMN02745221_00153"/>
<comment type="function">
    <text evidence="7">Specifically dimethylates two adjacent adenosines (A1518 and A1519) in the loop of a conserved hairpin near the 3'-end of 16S rRNA in the 30S particle. May play a critical role in biogenesis of 30S subunits.</text>
</comment>
<dbReference type="CDD" id="cd02440">
    <property type="entry name" value="AdoMet_MTases"/>
    <property type="match status" value="1"/>
</dbReference>
<evidence type="ECO:0000313" key="11">
    <source>
        <dbReference type="Proteomes" id="UP000242329"/>
    </source>
</evidence>
<keyword evidence="6 7" id="KW-0694">RNA-binding</keyword>
<dbReference type="InterPro" id="IPR023165">
    <property type="entry name" value="rRNA_Ade_diMease-like_C"/>
</dbReference>
<dbReference type="InterPro" id="IPR011530">
    <property type="entry name" value="rRNA_adenine_dimethylase"/>
</dbReference>
<feature type="binding site" evidence="7 8">
    <location>
        <position position="101"/>
    </location>
    <ligand>
        <name>S-adenosyl-L-methionine</name>
        <dbReference type="ChEBI" id="CHEBI:59789"/>
    </ligand>
</feature>
<dbReference type="InterPro" id="IPR020598">
    <property type="entry name" value="rRNA_Ade_methylase_Trfase_N"/>
</dbReference>
<keyword evidence="1 7" id="KW-0963">Cytoplasm</keyword>
<dbReference type="PANTHER" id="PTHR11727">
    <property type="entry name" value="DIMETHYLADENOSINE TRANSFERASE"/>
    <property type="match status" value="1"/>
</dbReference>
<proteinExistence type="inferred from homology"/>
<feature type="binding site" evidence="8">
    <location>
        <position position="76"/>
    </location>
    <ligand>
        <name>S-adenosyl-L-methionine</name>
        <dbReference type="ChEBI" id="CHEBI:59789"/>
    </ligand>
</feature>
<feature type="binding site" evidence="7 8">
    <location>
        <position position="55"/>
    </location>
    <ligand>
        <name>S-adenosyl-L-methionine</name>
        <dbReference type="ChEBI" id="CHEBI:59789"/>
    </ligand>
</feature>
<dbReference type="EC" id="2.1.1.182" evidence="7"/>
<evidence type="ECO:0000256" key="2">
    <source>
        <dbReference type="ARBA" id="ARBA00022552"/>
    </source>
</evidence>
<evidence type="ECO:0000256" key="8">
    <source>
        <dbReference type="PROSITE-ProRule" id="PRU01026"/>
    </source>
</evidence>
<evidence type="ECO:0000256" key="4">
    <source>
        <dbReference type="ARBA" id="ARBA00022679"/>
    </source>
</evidence>
<dbReference type="InterPro" id="IPR001737">
    <property type="entry name" value="KsgA/Erm"/>
</dbReference>
<evidence type="ECO:0000256" key="3">
    <source>
        <dbReference type="ARBA" id="ARBA00022603"/>
    </source>
</evidence>
<keyword evidence="3 7" id="KW-0489">Methyltransferase</keyword>
<feature type="binding site" evidence="7 8">
    <location>
        <position position="28"/>
    </location>
    <ligand>
        <name>S-adenosyl-L-methionine</name>
        <dbReference type="ChEBI" id="CHEBI:59789"/>
    </ligand>
</feature>
<sequence>MENTTSIAVVNKLMREYSLMPRKKWGQNFLVDANIVRKIVHSAPITGEDYVVEIGPGLGALTRELALNSKGVMAVDIDTSLKEPLERILAGLDNIRVVFADIMKLDIEQKLREVFNLSEVPSYKVCANIPYNITTPIIFKLLEECPHMQSATLMMQKEVAERILALPGNKDYGLLTVMTAYRAETDFLLDVSRNCFYPKPEVDSRVIRITPLEEKKVEVKDEESFKDLVKKAFQMRRKTILNICSVFYHLDKQDIKIKLEKAGIIPNSRPEDLTIEQYALIHKLLGEQEAGNGEV</sequence>
<feature type="binding site" evidence="7 8">
    <location>
        <position position="30"/>
    </location>
    <ligand>
        <name>S-adenosyl-L-methionine</name>
        <dbReference type="ChEBI" id="CHEBI:59789"/>
    </ligand>
</feature>
<comment type="similarity">
    <text evidence="7">Belongs to the class I-like SAM-binding methyltransferase superfamily. rRNA adenine N(6)-methyltransferase family. RsmA subfamily.</text>
</comment>
<dbReference type="SMART" id="SM00650">
    <property type="entry name" value="rADc"/>
    <property type="match status" value="1"/>
</dbReference>
<dbReference type="FunFam" id="3.40.50.150:FF:000023">
    <property type="entry name" value="Ribosomal RNA small subunit methyltransferase A"/>
    <property type="match status" value="1"/>
</dbReference>
<evidence type="ECO:0000313" key="10">
    <source>
        <dbReference type="EMBL" id="SHG41945.1"/>
    </source>
</evidence>
<dbReference type="GO" id="GO:0003723">
    <property type="term" value="F:RNA binding"/>
    <property type="evidence" value="ECO:0007669"/>
    <property type="project" value="UniProtKB-UniRule"/>
</dbReference>
<organism evidence="10 11">
    <name type="scientific">Thermosyntropha lipolytica DSM 11003</name>
    <dbReference type="NCBI Taxonomy" id="1123382"/>
    <lineage>
        <taxon>Bacteria</taxon>
        <taxon>Bacillati</taxon>
        <taxon>Bacillota</taxon>
        <taxon>Clostridia</taxon>
        <taxon>Eubacteriales</taxon>
        <taxon>Syntrophomonadaceae</taxon>
        <taxon>Thermosyntropha</taxon>
    </lineage>
</organism>
<evidence type="ECO:0000256" key="7">
    <source>
        <dbReference type="HAMAP-Rule" id="MF_00607"/>
    </source>
</evidence>
<keyword evidence="5 7" id="KW-0949">S-adenosyl-L-methionine</keyword>
<dbReference type="InterPro" id="IPR029063">
    <property type="entry name" value="SAM-dependent_MTases_sf"/>
</dbReference>
<dbReference type="RefSeq" id="WP_073088970.1">
    <property type="nucleotide sequence ID" value="NZ_FQWY01000003.1"/>
</dbReference>
<reference evidence="11" key="1">
    <citation type="submission" date="2016-11" db="EMBL/GenBank/DDBJ databases">
        <authorList>
            <person name="Varghese N."/>
            <person name="Submissions S."/>
        </authorList>
    </citation>
    <scope>NUCLEOTIDE SEQUENCE [LARGE SCALE GENOMIC DNA]</scope>
    <source>
        <strain evidence="11">DSM 11003</strain>
    </source>
</reference>
<dbReference type="NCBIfam" id="TIGR00755">
    <property type="entry name" value="ksgA"/>
    <property type="match status" value="1"/>
</dbReference>
<dbReference type="OrthoDB" id="9814755at2"/>
<name>A0A1M5JNG2_9FIRM</name>
<feature type="binding site" evidence="7 8">
    <location>
        <position position="128"/>
    </location>
    <ligand>
        <name>S-adenosyl-L-methionine</name>
        <dbReference type="ChEBI" id="CHEBI:59789"/>
    </ligand>
</feature>
<dbReference type="HAMAP" id="MF_00607">
    <property type="entry name" value="16SrRNA_methyltr_A"/>
    <property type="match status" value="1"/>
</dbReference>
<feature type="domain" description="Ribosomal RNA adenine methylase transferase N-terminal" evidence="9">
    <location>
        <begin position="35"/>
        <end position="213"/>
    </location>
</feature>
<dbReference type="Gene3D" id="1.10.8.100">
    <property type="entry name" value="Ribosomal RNA adenine dimethylase-like, domain 2"/>
    <property type="match status" value="1"/>
</dbReference>
<evidence type="ECO:0000259" key="9">
    <source>
        <dbReference type="SMART" id="SM00650"/>
    </source>
</evidence>
<evidence type="ECO:0000256" key="1">
    <source>
        <dbReference type="ARBA" id="ARBA00022490"/>
    </source>
</evidence>
<dbReference type="Pfam" id="PF00398">
    <property type="entry name" value="RrnaAD"/>
    <property type="match status" value="1"/>
</dbReference>
<comment type="catalytic activity">
    <reaction evidence="7">
        <text>adenosine(1518)/adenosine(1519) in 16S rRNA + 4 S-adenosyl-L-methionine = N(6)-dimethyladenosine(1518)/N(6)-dimethyladenosine(1519) in 16S rRNA + 4 S-adenosyl-L-homocysteine + 4 H(+)</text>
        <dbReference type="Rhea" id="RHEA:19609"/>
        <dbReference type="Rhea" id="RHEA-COMP:10232"/>
        <dbReference type="Rhea" id="RHEA-COMP:10233"/>
        <dbReference type="ChEBI" id="CHEBI:15378"/>
        <dbReference type="ChEBI" id="CHEBI:57856"/>
        <dbReference type="ChEBI" id="CHEBI:59789"/>
        <dbReference type="ChEBI" id="CHEBI:74411"/>
        <dbReference type="ChEBI" id="CHEBI:74493"/>
        <dbReference type="EC" id="2.1.1.182"/>
    </reaction>
</comment>
<comment type="subcellular location">
    <subcellularLocation>
        <location evidence="7">Cytoplasm</location>
    </subcellularLocation>
</comment>
<gene>
    <name evidence="7" type="primary">rsmA</name>
    <name evidence="7" type="synonym">ksgA</name>
    <name evidence="10" type="ORF">SAMN02745221_00153</name>
</gene>
<dbReference type="PROSITE" id="PS51689">
    <property type="entry name" value="SAM_RNA_A_N6_MT"/>
    <property type="match status" value="1"/>
</dbReference>
<dbReference type="PANTHER" id="PTHR11727:SF7">
    <property type="entry name" value="DIMETHYLADENOSINE TRANSFERASE-RELATED"/>
    <property type="match status" value="1"/>
</dbReference>
<dbReference type="Gene3D" id="3.40.50.150">
    <property type="entry name" value="Vaccinia Virus protein VP39"/>
    <property type="match status" value="1"/>
</dbReference>
<comment type="caution">
    <text evidence="7">Lacks conserved residue(s) required for the propagation of feature annotation.</text>
</comment>
<keyword evidence="4 7" id="KW-0808">Transferase</keyword>
<protein>
    <recommendedName>
        <fullName evidence="7">Ribosomal RNA small subunit methyltransferase A</fullName>
        <ecNumber evidence="7">2.1.1.182</ecNumber>
    </recommendedName>
    <alternativeName>
        <fullName evidence="7">16S rRNA (adenine(1518)-N(6)/adenine(1519)-N(6))-dimethyltransferase</fullName>
    </alternativeName>
    <alternativeName>
        <fullName evidence="7">16S rRNA dimethyladenosine transferase</fullName>
    </alternativeName>
    <alternativeName>
        <fullName evidence="7">16S rRNA dimethylase</fullName>
    </alternativeName>
    <alternativeName>
        <fullName evidence="7">S-adenosylmethionine-6-N', N'-adenosyl(rRNA) dimethyltransferase</fullName>
    </alternativeName>
</protein>
<keyword evidence="11" id="KW-1185">Reference proteome</keyword>
<evidence type="ECO:0000256" key="5">
    <source>
        <dbReference type="ARBA" id="ARBA00022691"/>
    </source>
</evidence>
<dbReference type="AlphaFoldDB" id="A0A1M5JNG2"/>
<keyword evidence="2 7" id="KW-0698">rRNA processing</keyword>
<evidence type="ECO:0000256" key="6">
    <source>
        <dbReference type="ARBA" id="ARBA00022884"/>
    </source>
</evidence>
<dbReference type="EMBL" id="FQWY01000003">
    <property type="protein sequence ID" value="SHG41945.1"/>
    <property type="molecule type" value="Genomic_DNA"/>
</dbReference>
<dbReference type="GO" id="GO:0052908">
    <property type="term" value="F:16S rRNA (adenine(1518)-N(6)/adenine(1519)-N(6))-dimethyltransferase activity"/>
    <property type="evidence" value="ECO:0007669"/>
    <property type="project" value="UniProtKB-EC"/>
</dbReference>
<dbReference type="GO" id="GO:0005829">
    <property type="term" value="C:cytosol"/>
    <property type="evidence" value="ECO:0007669"/>
    <property type="project" value="TreeGrafter"/>
</dbReference>